<feature type="transmembrane region" description="Helical" evidence="7">
    <location>
        <begin position="253"/>
        <end position="273"/>
    </location>
</feature>
<dbReference type="EMBL" id="AMQN01020025">
    <property type="status" value="NOT_ANNOTATED_CDS"/>
    <property type="molecule type" value="Genomic_DNA"/>
</dbReference>
<reference evidence="8 10" key="2">
    <citation type="journal article" date="2013" name="Nature">
        <title>Insights into bilaterian evolution from three spiralian genomes.</title>
        <authorList>
            <person name="Simakov O."/>
            <person name="Marletaz F."/>
            <person name="Cho S.J."/>
            <person name="Edsinger-Gonzales E."/>
            <person name="Havlak P."/>
            <person name="Hellsten U."/>
            <person name="Kuo D.H."/>
            <person name="Larsson T."/>
            <person name="Lv J."/>
            <person name="Arendt D."/>
            <person name="Savage R."/>
            <person name="Osoegawa K."/>
            <person name="de Jong P."/>
            <person name="Grimwood J."/>
            <person name="Chapman J.A."/>
            <person name="Shapiro H."/>
            <person name="Aerts A."/>
            <person name="Otillar R.P."/>
            <person name="Terry A.Y."/>
            <person name="Boore J.L."/>
            <person name="Grigoriev I.V."/>
            <person name="Lindberg D.R."/>
            <person name="Seaver E.C."/>
            <person name="Weisblat D.A."/>
            <person name="Putnam N.H."/>
            <person name="Rokhsar D.S."/>
        </authorList>
    </citation>
    <scope>NUCLEOTIDE SEQUENCE</scope>
    <source>
        <strain evidence="8 10">I ESC-2004</strain>
    </source>
</reference>
<keyword evidence="6 7" id="KW-0472">Membrane</keyword>
<dbReference type="Proteomes" id="UP000014760">
    <property type="component" value="Unassembled WGS sequence"/>
</dbReference>
<evidence type="ECO:0000256" key="3">
    <source>
        <dbReference type="ARBA" id="ARBA00022475"/>
    </source>
</evidence>
<dbReference type="NCBIfam" id="TIGR01013">
    <property type="entry name" value="2a58"/>
    <property type="match status" value="1"/>
</dbReference>
<feature type="transmembrane region" description="Helical" evidence="7">
    <location>
        <begin position="402"/>
        <end position="424"/>
    </location>
</feature>
<feature type="transmembrane region" description="Helical" evidence="7">
    <location>
        <begin position="377"/>
        <end position="396"/>
    </location>
</feature>
<evidence type="ECO:0000256" key="2">
    <source>
        <dbReference type="ARBA" id="ARBA00005808"/>
    </source>
</evidence>
<dbReference type="PANTHER" id="PTHR10010">
    <property type="entry name" value="SOLUTE CARRIER FAMILY 34 SODIUM PHOSPHATE , MEMBER 2-RELATED"/>
    <property type="match status" value="1"/>
</dbReference>
<feature type="transmembrane region" description="Helical" evidence="7">
    <location>
        <begin position="78"/>
        <end position="98"/>
    </location>
</feature>
<dbReference type="GO" id="GO:0044341">
    <property type="term" value="P:sodium-dependent phosphate transport"/>
    <property type="evidence" value="ECO:0007669"/>
    <property type="project" value="InterPro"/>
</dbReference>
<evidence type="ECO:0000256" key="4">
    <source>
        <dbReference type="ARBA" id="ARBA00022692"/>
    </source>
</evidence>
<feature type="non-terminal residue" evidence="8">
    <location>
        <position position="1"/>
    </location>
</feature>
<dbReference type="InterPro" id="IPR003841">
    <property type="entry name" value="Na/Pi_transpt"/>
</dbReference>
<accession>R7UZ92</accession>
<evidence type="ECO:0008006" key="11">
    <source>
        <dbReference type="Google" id="ProtNLM"/>
    </source>
</evidence>
<organism evidence="8">
    <name type="scientific">Capitella teleta</name>
    <name type="common">Polychaete worm</name>
    <dbReference type="NCBI Taxonomy" id="283909"/>
    <lineage>
        <taxon>Eukaryota</taxon>
        <taxon>Metazoa</taxon>
        <taxon>Spiralia</taxon>
        <taxon>Lophotrochozoa</taxon>
        <taxon>Annelida</taxon>
        <taxon>Polychaeta</taxon>
        <taxon>Sedentaria</taxon>
        <taxon>Scolecida</taxon>
        <taxon>Capitellidae</taxon>
        <taxon>Capitella</taxon>
    </lineage>
</organism>
<dbReference type="Pfam" id="PF02690">
    <property type="entry name" value="Na_Pi_cotrans"/>
    <property type="match status" value="2"/>
</dbReference>
<comment type="similarity">
    <text evidence="2">Belongs to the SLC34A transporter family.</text>
</comment>
<evidence type="ECO:0000313" key="9">
    <source>
        <dbReference type="EnsemblMetazoa" id="CapteP125820"/>
    </source>
</evidence>
<proteinExistence type="inferred from homology"/>
<dbReference type="GO" id="GO:0005436">
    <property type="term" value="F:sodium:phosphate symporter activity"/>
    <property type="evidence" value="ECO:0007669"/>
    <property type="project" value="InterPro"/>
</dbReference>
<evidence type="ECO:0000256" key="6">
    <source>
        <dbReference type="ARBA" id="ARBA00023136"/>
    </source>
</evidence>
<feature type="transmembrane region" description="Helical" evidence="7">
    <location>
        <begin position="51"/>
        <end position="69"/>
    </location>
</feature>
<dbReference type="OrthoDB" id="76259at2759"/>
<sequence length="593" mass="63826">KKQIISILSIVAKIVGLITLLYFFICSLDLLSSAFTLIGGRSAGNAFSNPIIQNPICGLMIGVVSTAFLQSSSTSSSIIITMVAAGLLGVPTAIPIIMGTNIGTSVTGILVSVTQAGDREVFRKAFSAATVHDMFNWLTVIILLPLEIIAGYLYHMTTALVNAADLTTGGDDQKFLKVITEPLTNLIVQVDKKVLDEIAAGKPGSENKSLLKEWCEYEVYNVTTKPDITSKDSSPCSPLLCLQQLMEPNNVRLILPDKHGIVCMVFLVGVYIFQGTTLSEAEVGAIVLVMSLILLIAALILMVKILKSLLQGSMASVIQRTINADFPGRAACLTGYVAILVGAIVTMLVQSSSVVASALTPLVGLGVVSVERVYPMMLGANIGTTSTAILAAFAASGDSIQASFQIAMCHLFFNLTGIIIWYPLPFMRSVPISLAKYLGSVTSEYRWFAVMYLIMMFFLIPLTIFALSIPGWYVLAAVGIPIILLMIAIGIINIIQSKKPNWLPAKMRTWEFLPEPLRSLKPLDRIVTRVLGCCCKCCTIEQDAGSLQEVKDAMASIDEKKGESKAEPSNIAGIQNKGMCTISELSYFHESGV</sequence>
<name>R7UZ92_CAPTE</name>
<evidence type="ECO:0000313" key="8">
    <source>
        <dbReference type="EMBL" id="ELU11624.1"/>
    </source>
</evidence>
<evidence type="ECO:0000256" key="1">
    <source>
        <dbReference type="ARBA" id="ARBA00004424"/>
    </source>
</evidence>
<reference evidence="10" key="1">
    <citation type="submission" date="2012-12" db="EMBL/GenBank/DDBJ databases">
        <authorList>
            <person name="Hellsten U."/>
            <person name="Grimwood J."/>
            <person name="Chapman J.A."/>
            <person name="Shapiro H."/>
            <person name="Aerts A."/>
            <person name="Otillar R.P."/>
            <person name="Terry A.Y."/>
            <person name="Boore J.L."/>
            <person name="Simakov O."/>
            <person name="Marletaz F."/>
            <person name="Cho S.-J."/>
            <person name="Edsinger-Gonzales E."/>
            <person name="Havlak P."/>
            <person name="Kuo D.-H."/>
            <person name="Larsson T."/>
            <person name="Lv J."/>
            <person name="Arendt D."/>
            <person name="Savage R."/>
            <person name="Osoegawa K."/>
            <person name="de Jong P."/>
            <person name="Lindberg D.R."/>
            <person name="Seaver E.C."/>
            <person name="Weisblat D.A."/>
            <person name="Putnam N.H."/>
            <person name="Grigoriev I.V."/>
            <person name="Rokhsar D.S."/>
        </authorList>
    </citation>
    <scope>NUCLEOTIDE SEQUENCE</scope>
    <source>
        <strain evidence="10">I ESC-2004</strain>
    </source>
</reference>
<evidence type="ECO:0000313" key="10">
    <source>
        <dbReference type="Proteomes" id="UP000014760"/>
    </source>
</evidence>
<keyword evidence="4 7" id="KW-0812">Transmembrane</keyword>
<feature type="transmembrane region" description="Helical" evidence="7">
    <location>
        <begin position="285"/>
        <end position="306"/>
    </location>
</feature>
<dbReference type="STRING" id="283909.R7UZ92"/>
<dbReference type="AlphaFoldDB" id="R7UZ92"/>
<keyword evidence="3" id="KW-1003">Cell membrane</keyword>
<evidence type="ECO:0000256" key="7">
    <source>
        <dbReference type="SAM" id="Phobius"/>
    </source>
</evidence>
<feature type="transmembrane region" description="Helical" evidence="7">
    <location>
        <begin position="7"/>
        <end position="31"/>
    </location>
</feature>
<gene>
    <name evidence="8" type="ORF">CAPTEDRAFT_125820</name>
</gene>
<dbReference type="HOGENOM" id="CLU_025063_0_0_1"/>
<evidence type="ECO:0000256" key="5">
    <source>
        <dbReference type="ARBA" id="ARBA00022989"/>
    </source>
</evidence>
<feature type="transmembrane region" description="Helical" evidence="7">
    <location>
        <begin position="326"/>
        <end position="348"/>
    </location>
</feature>
<protein>
    <recommendedName>
        <fullName evidence="11">Sodium-dependent phosphate transport protein 2B</fullName>
    </recommendedName>
</protein>
<comment type="subcellular location">
    <subcellularLocation>
        <location evidence="1">Apical cell membrane</location>
        <topology evidence="1">Multi-pass membrane protein</topology>
    </subcellularLocation>
</comment>
<dbReference type="EMBL" id="KB296579">
    <property type="protein sequence ID" value="ELU11624.1"/>
    <property type="molecule type" value="Genomic_DNA"/>
</dbReference>
<reference evidence="9" key="3">
    <citation type="submission" date="2015-06" db="UniProtKB">
        <authorList>
            <consortium name="EnsemblMetazoa"/>
        </authorList>
    </citation>
    <scope>IDENTIFICATION</scope>
</reference>
<dbReference type="GO" id="GO:0016324">
    <property type="term" value="C:apical plasma membrane"/>
    <property type="evidence" value="ECO:0007669"/>
    <property type="project" value="UniProtKB-SubCell"/>
</dbReference>
<dbReference type="OMA" id="KQWCQTT"/>
<feature type="transmembrane region" description="Helical" evidence="7">
    <location>
        <begin position="354"/>
        <end position="370"/>
    </location>
</feature>
<feature type="transmembrane region" description="Helical" evidence="7">
    <location>
        <begin position="134"/>
        <end position="154"/>
    </location>
</feature>
<dbReference type="PANTHER" id="PTHR10010:SF46">
    <property type="entry name" value="SODIUM-DEPENDENT PHOSPHATE TRANSPORT PROTEIN 2B"/>
    <property type="match status" value="1"/>
</dbReference>
<keyword evidence="10" id="KW-1185">Reference proteome</keyword>
<dbReference type="EnsemblMetazoa" id="CapteT125820">
    <property type="protein sequence ID" value="CapteP125820"/>
    <property type="gene ID" value="CapteG125820"/>
</dbReference>
<feature type="transmembrane region" description="Helical" evidence="7">
    <location>
        <begin position="445"/>
        <end position="466"/>
    </location>
</feature>
<feature type="transmembrane region" description="Helical" evidence="7">
    <location>
        <begin position="472"/>
        <end position="495"/>
    </location>
</feature>
<keyword evidence="5 7" id="KW-1133">Transmembrane helix</keyword>